<evidence type="ECO:0000259" key="5">
    <source>
        <dbReference type="PROSITE" id="PS51144"/>
    </source>
</evidence>
<dbReference type="AlphaFoldDB" id="A0A6P4F3N3"/>
<dbReference type="InterPro" id="IPR001148">
    <property type="entry name" value="CA_dom"/>
</dbReference>
<dbReference type="InterPro" id="IPR036398">
    <property type="entry name" value="CA_dom_sf"/>
</dbReference>
<organism evidence="6">
    <name type="scientific">Drosophila rhopaloa</name>
    <name type="common">Fruit fly</name>
    <dbReference type="NCBI Taxonomy" id="1041015"/>
    <lineage>
        <taxon>Eukaryota</taxon>
        <taxon>Metazoa</taxon>
        <taxon>Ecdysozoa</taxon>
        <taxon>Arthropoda</taxon>
        <taxon>Hexapoda</taxon>
        <taxon>Insecta</taxon>
        <taxon>Pterygota</taxon>
        <taxon>Neoptera</taxon>
        <taxon>Endopterygota</taxon>
        <taxon>Diptera</taxon>
        <taxon>Brachycera</taxon>
        <taxon>Muscomorpha</taxon>
        <taxon>Ephydroidea</taxon>
        <taxon>Drosophilidae</taxon>
        <taxon>Drosophila</taxon>
        <taxon>Sophophora</taxon>
    </lineage>
</organism>
<protein>
    <recommendedName>
        <fullName evidence="4">Carbonic anhydrase</fullName>
        <ecNumber evidence="4">4.2.1.1</ecNumber>
    </recommendedName>
</protein>
<dbReference type="OrthoDB" id="429145at2759"/>
<proteinExistence type="inferred from homology"/>
<evidence type="ECO:0000313" key="6">
    <source>
        <dbReference type="RefSeq" id="XP_016981953.1"/>
    </source>
</evidence>
<dbReference type="GO" id="GO:0005737">
    <property type="term" value="C:cytoplasm"/>
    <property type="evidence" value="ECO:0007669"/>
    <property type="project" value="TreeGrafter"/>
</dbReference>
<name>A0A6P4F3N3_DRORH</name>
<dbReference type="GO" id="GO:0008270">
    <property type="term" value="F:zinc ion binding"/>
    <property type="evidence" value="ECO:0007669"/>
    <property type="project" value="UniProtKB-UniRule"/>
</dbReference>
<evidence type="ECO:0000256" key="2">
    <source>
        <dbReference type="ARBA" id="ARBA00022723"/>
    </source>
</evidence>
<gene>
    <name evidence="6" type="primary">LOC108046638</name>
</gene>
<sequence length="286" mass="32567">MFCFVVRSFALTNSGTRSHFEFNYDKHGRDWKVKGGERQSPIALCSCNSITCNVPKLELINYHNPLRDPLSVINNGLTVLMRIPRTVDGAQPSLCISSEFGHVFEAQQLHFHWGSELTKGSEHNLDGDFYDGEVHIVHKNASFKTNQEAALNRNGFAVLAVLLRSLENPENQSQAMNEICKKVSNISELDDIQTLEESMSMEDLIAGVDTQKYLRYQGSLTTPPCAEAVIWFVFQTPLDVSKELWQNFWKLRDSRGQRVLNNYRVLQDDHDRPVYLSKGQEVDPSE</sequence>
<comment type="similarity">
    <text evidence="1 4">Belongs to the alpha-carbonic anhydrase family.</text>
</comment>
<comment type="cofactor">
    <cofactor evidence="4">
        <name>Zn(2+)</name>
        <dbReference type="ChEBI" id="CHEBI:29105"/>
    </cofactor>
</comment>
<dbReference type="SUPFAM" id="SSF51069">
    <property type="entry name" value="Carbonic anhydrase"/>
    <property type="match status" value="1"/>
</dbReference>
<dbReference type="RefSeq" id="XP_016981953.2">
    <property type="nucleotide sequence ID" value="XM_017126464.2"/>
</dbReference>
<dbReference type="InterPro" id="IPR023561">
    <property type="entry name" value="Carbonic_anhydrase_a-class"/>
</dbReference>
<comment type="function">
    <text evidence="4">Reversible hydration of carbon dioxide.</text>
</comment>
<reference evidence="6" key="1">
    <citation type="submission" date="2025-08" db="UniProtKB">
        <authorList>
            <consortium name="RefSeq"/>
        </authorList>
    </citation>
    <scope>IDENTIFICATION</scope>
</reference>
<accession>A0A6P4F3N3</accession>
<dbReference type="PANTHER" id="PTHR18952">
    <property type="entry name" value="CARBONIC ANHYDRASE"/>
    <property type="match status" value="1"/>
</dbReference>
<dbReference type="SMART" id="SM01057">
    <property type="entry name" value="Carb_anhydrase"/>
    <property type="match status" value="1"/>
</dbReference>
<dbReference type="PROSITE" id="PS51144">
    <property type="entry name" value="ALPHA_CA_2"/>
    <property type="match status" value="1"/>
</dbReference>
<dbReference type="InterPro" id="IPR018338">
    <property type="entry name" value="Carbonic_anhydrase_a-class_CS"/>
</dbReference>
<keyword evidence="2 4" id="KW-0479">Metal-binding</keyword>
<dbReference type="PROSITE" id="PS00162">
    <property type="entry name" value="ALPHA_CA_1"/>
    <property type="match status" value="1"/>
</dbReference>
<evidence type="ECO:0000256" key="3">
    <source>
        <dbReference type="ARBA" id="ARBA00022833"/>
    </source>
</evidence>
<dbReference type="PANTHER" id="PTHR18952:SF137">
    <property type="entry name" value="CARBONIC ANHYDRASE"/>
    <property type="match status" value="1"/>
</dbReference>
<dbReference type="RefSeq" id="XP_016981953.1">
    <property type="nucleotide sequence ID" value="XM_017126464.1"/>
</dbReference>
<dbReference type="EC" id="4.2.1.1" evidence="4"/>
<evidence type="ECO:0000256" key="1">
    <source>
        <dbReference type="ARBA" id="ARBA00010718"/>
    </source>
</evidence>
<dbReference type="GO" id="GO:0004089">
    <property type="term" value="F:carbonate dehydratase activity"/>
    <property type="evidence" value="ECO:0007669"/>
    <property type="project" value="UniProtKB-UniRule"/>
</dbReference>
<evidence type="ECO:0000256" key="4">
    <source>
        <dbReference type="RuleBase" id="RU367011"/>
    </source>
</evidence>
<dbReference type="CDD" id="cd00326">
    <property type="entry name" value="alpha_CA"/>
    <property type="match status" value="1"/>
</dbReference>
<dbReference type="Gene3D" id="3.10.200.10">
    <property type="entry name" value="Alpha carbonic anhydrase"/>
    <property type="match status" value="1"/>
</dbReference>
<comment type="catalytic activity">
    <reaction evidence="4">
        <text>hydrogencarbonate + H(+) = CO2 + H2O</text>
        <dbReference type="Rhea" id="RHEA:10748"/>
        <dbReference type="ChEBI" id="CHEBI:15377"/>
        <dbReference type="ChEBI" id="CHEBI:15378"/>
        <dbReference type="ChEBI" id="CHEBI:16526"/>
        <dbReference type="ChEBI" id="CHEBI:17544"/>
        <dbReference type="EC" id="4.2.1.1"/>
    </reaction>
</comment>
<keyword evidence="3 4" id="KW-0862">Zinc</keyword>
<keyword evidence="4" id="KW-0456">Lyase</keyword>
<dbReference type="Pfam" id="PF00194">
    <property type="entry name" value="Carb_anhydrase"/>
    <property type="match status" value="1"/>
</dbReference>
<feature type="domain" description="Alpha-carbonic anhydrase" evidence="5">
    <location>
        <begin position="20"/>
        <end position="278"/>
    </location>
</feature>